<accession>A0A162FA93</accession>
<proteinExistence type="inferred from homology"/>
<evidence type="ECO:0000256" key="1">
    <source>
        <dbReference type="ARBA" id="ARBA00022555"/>
    </source>
</evidence>
<keyword evidence="5" id="KW-0175">Coiled coil</keyword>
<protein>
    <recommendedName>
        <fullName evidence="5">Rqc2 homolog RqcH</fullName>
        <shortName evidence="5">RqcH</shortName>
    </recommendedName>
</protein>
<evidence type="ECO:0000256" key="6">
    <source>
        <dbReference type="SAM" id="MobiDB-lite"/>
    </source>
</evidence>
<dbReference type="InterPro" id="IPR008532">
    <property type="entry name" value="NFACT_RNA-bd"/>
</dbReference>
<dbReference type="InterPro" id="IPR051608">
    <property type="entry name" value="RQC_Subunit_NEMF"/>
</dbReference>
<feature type="region of interest" description="Disordered" evidence="6">
    <location>
        <begin position="434"/>
        <end position="453"/>
    </location>
</feature>
<dbReference type="Gene3D" id="1.10.8.50">
    <property type="match status" value="1"/>
</dbReference>
<organism evidence="8 9">
    <name type="scientific">Alkalihalobacillus trypoxylicola</name>
    <dbReference type="NCBI Taxonomy" id="519424"/>
    <lineage>
        <taxon>Bacteria</taxon>
        <taxon>Bacillati</taxon>
        <taxon>Bacillota</taxon>
        <taxon>Bacilli</taxon>
        <taxon>Bacillales</taxon>
        <taxon>Bacillaceae</taxon>
        <taxon>Alkalihalobacillus</taxon>
    </lineage>
</organism>
<comment type="similarity">
    <text evidence="5">Belongs to the NEMF family.</text>
</comment>
<dbReference type="GO" id="GO:0072344">
    <property type="term" value="P:rescue of stalled ribosome"/>
    <property type="evidence" value="ECO:0007669"/>
    <property type="project" value="UniProtKB-UniRule"/>
</dbReference>
<dbReference type="Gene3D" id="3.40.970.40">
    <property type="entry name" value="fibrinogen binding protein from staphylococcus aureus domain like"/>
    <property type="match status" value="1"/>
</dbReference>
<dbReference type="EMBL" id="LTAO01000001">
    <property type="protein sequence ID" value="KYG35141.1"/>
    <property type="molecule type" value="Genomic_DNA"/>
</dbReference>
<dbReference type="GO" id="GO:0000049">
    <property type="term" value="F:tRNA binding"/>
    <property type="evidence" value="ECO:0007669"/>
    <property type="project" value="UniProtKB-UniRule"/>
</dbReference>
<dbReference type="HAMAP" id="MF_00844_B">
    <property type="entry name" value="RqcH_B"/>
    <property type="match status" value="1"/>
</dbReference>
<evidence type="ECO:0000256" key="3">
    <source>
        <dbReference type="ARBA" id="ARBA00022884"/>
    </source>
</evidence>
<evidence type="ECO:0000313" key="8">
    <source>
        <dbReference type="EMBL" id="KYG35141.1"/>
    </source>
</evidence>
<sequence length="575" mass="66062">MNDMSFDGMMTRAVVKELNDSLATGRINKIYQPFKTELILSVRSKGKTNSLLLSANAQFARAHLTREKYSNPATPPMFCMLLRKHLEGAIIERIEQFGTERMIFIDCHSKDELGDETKKRLIVEIMGKHSNIILIDRQTDMILDSIKHISLSQSSYRSVLPGQSYKFPPPQEKKNPLEATEMTLLEGVDFNAGKMDQQLVTLFAGFSPLIGKEIIHRAHLVNRQSLMDAFFSVVNPIKSDQYSPKIIFSKNKEYFSVVELNHLTGTEKEFETVSEMLDRYFYGKAERDRVKQQAHDLEKLLMNEYQKNKKKIKKLEKTLVQADKAADDQKKGELLTAHMHLVKKGDTSVDVVDYYDPDGKIITIDLLPLKTPSENAQLYFKRYNKAKNSVAIVKAQIEETKSEIVYFEQLIQQMESASPADIDEIREELMEEGYIRKRQQKGDKKKKKDHKPQLERYVSSNEIEFFVGKNNKQNDYLTNRFARQDEVWLHTKDIPGSHVVIRSTEPDELTLQEAATVAAFYSKAKLSSSVPVDYTKIRHVKKPNGAKPGYVIYDNQTTLYVTPNEDLILSLRSRS</sequence>
<gene>
    <name evidence="5" type="primary">rqcH</name>
    <name evidence="8" type="ORF">AZF04_02050</name>
</gene>
<keyword evidence="9" id="KW-1185">Reference proteome</keyword>
<dbReference type="Proteomes" id="UP000075806">
    <property type="component" value="Unassembled WGS sequence"/>
</dbReference>
<comment type="subunit">
    <text evidence="5">Associates with stalled 50S ribosomal subunits. Binds to RqcP.</text>
</comment>
<dbReference type="AlphaFoldDB" id="A0A162FA93"/>
<reference evidence="8" key="1">
    <citation type="submission" date="2016-02" db="EMBL/GenBank/DDBJ databases">
        <title>Genome sequence of Bacillus trypoxylicola KCTC 13244(T).</title>
        <authorList>
            <person name="Jeong H."/>
            <person name="Park S.-H."/>
            <person name="Choi S.-K."/>
        </authorList>
    </citation>
    <scope>NUCLEOTIDE SEQUENCE [LARGE SCALE GENOMIC DNA]</scope>
    <source>
        <strain evidence="8">KCTC 13244</strain>
    </source>
</reference>
<keyword evidence="4 5" id="KW-0648">Protein biosynthesis</keyword>
<name>A0A162FA93_9BACI</name>
<dbReference type="OrthoDB" id="9766163at2"/>
<keyword evidence="3 5" id="KW-0694">RNA-binding</keyword>
<feature type="coiled-coil region" evidence="5">
    <location>
        <begin position="298"/>
        <end position="332"/>
    </location>
</feature>
<dbReference type="InterPro" id="IPR043682">
    <property type="entry name" value="RqcH_bacterial"/>
</dbReference>
<dbReference type="FunFam" id="2.30.310.10:FF:000004">
    <property type="entry name" value="Fibronectin-binding protein A"/>
    <property type="match status" value="1"/>
</dbReference>
<evidence type="ECO:0000256" key="2">
    <source>
        <dbReference type="ARBA" id="ARBA00022730"/>
    </source>
</evidence>
<comment type="caution">
    <text evidence="8">The sequence shown here is derived from an EMBL/GenBank/DDBJ whole genome shotgun (WGS) entry which is preliminary data.</text>
</comment>
<feature type="compositionally biased region" description="Basic residues" evidence="6">
    <location>
        <begin position="436"/>
        <end position="450"/>
    </location>
</feature>
<dbReference type="GO" id="GO:1990112">
    <property type="term" value="C:RQC complex"/>
    <property type="evidence" value="ECO:0007669"/>
    <property type="project" value="TreeGrafter"/>
</dbReference>
<keyword evidence="1 5" id="KW-0820">tRNA-binding</keyword>
<dbReference type="GO" id="GO:0043023">
    <property type="term" value="F:ribosomal large subunit binding"/>
    <property type="evidence" value="ECO:0007669"/>
    <property type="project" value="UniProtKB-UniRule"/>
</dbReference>
<dbReference type="Pfam" id="PF05833">
    <property type="entry name" value="NFACT_N"/>
    <property type="match status" value="1"/>
</dbReference>
<evidence type="ECO:0000256" key="5">
    <source>
        <dbReference type="HAMAP-Rule" id="MF_00844"/>
    </source>
</evidence>
<dbReference type="STRING" id="519424.AZF04_02050"/>
<evidence type="ECO:0000313" key="9">
    <source>
        <dbReference type="Proteomes" id="UP000075806"/>
    </source>
</evidence>
<dbReference type="PANTHER" id="PTHR15239">
    <property type="entry name" value="NUCLEAR EXPORT MEDIATOR FACTOR NEMF"/>
    <property type="match status" value="1"/>
</dbReference>
<dbReference type="Pfam" id="PF05670">
    <property type="entry name" value="NFACT-R_1"/>
    <property type="match status" value="1"/>
</dbReference>
<dbReference type="GO" id="GO:0019843">
    <property type="term" value="F:rRNA binding"/>
    <property type="evidence" value="ECO:0007669"/>
    <property type="project" value="UniProtKB-UniRule"/>
</dbReference>
<dbReference type="PANTHER" id="PTHR15239:SF6">
    <property type="entry name" value="RIBOSOME QUALITY CONTROL COMPLEX SUBUNIT NEMF"/>
    <property type="match status" value="1"/>
</dbReference>
<feature type="domain" description="NFACT RNA-binding" evidence="7">
    <location>
        <begin position="457"/>
        <end position="545"/>
    </location>
</feature>
<keyword evidence="2 5" id="KW-0699">rRNA-binding</keyword>
<evidence type="ECO:0000256" key="4">
    <source>
        <dbReference type="ARBA" id="ARBA00022917"/>
    </source>
</evidence>
<comment type="function">
    <text evidence="5">Key component of the ribosome quality control system (RQC), a ribosome-associated complex that mediates the extraction of incompletely synthesized nascent chains from stalled ribosomes and their subsequent degradation. RqcH recruits Ala-charged tRNA, and with RqcP directs the elongation of stalled nascent chains on 50S ribosomal subunits, leading to non-templated C-terminal alanine extensions (Ala tail). The Ala tail promotes nascent chain degradation. May add between 1 and at least 8 Ala residues. Binds to stalled 50S ribosomal subunits.</text>
</comment>
<evidence type="ECO:0000259" key="7">
    <source>
        <dbReference type="Pfam" id="PF05670"/>
    </source>
</evidence>
<dbReference type="Gene3D" id="2.30.310.10">
    <property type="entry name" value="ibrinogen binding protein from staphylococcus aureus domain"/>
    <property type="match status" value="1"/>
</dbReference>